<dbReference type="EMBL" id="NJBA01000001">
    <property type="protein sequence ID" value="OWP52543.1"/>
    <property type="molecule type" value="Genomic_DNA"/>
</dbReference>
<feature type="region of interest" description="Disordered" evidence="1">
    <location>
        <begin position="138"/>
        <end position="188"/>
    </location>
</feature>
<feature type="compositionally biased region" description="Low complexity" evidence="1">
    <location>
        <begin position="149"/>
        <end position="165"/>
    </location>
</feature>
<protein>
    <submittedName>
        <fullName evidence="4">Cell division protein</fullName>
    </submittedName>
</protein>
<dbReference type="InterPro" id="IPR007730">
    <property type="entry name" value="SPOR-like_dom"/>
</dbReference>
<sequence length="270" mass="28649">MAKKKPAPKRGASRYQAPAKKSSVPGWVWLVAGLAIGGFIMFLMKLEPGRNDVKREKPEAPKTVVGSNKPSGTVQPQQPAAPTGVKPKYDFYTLLPGSEVAVPPEAVPPPAKPQQPATVVATKEEAEKIDTQRALAALSGQNPPPPAVVKPATPATPPATQVASAQKQALPQAPASDTAPAKPTPPPAVAATQYYLQAGSFRKQTDADHLRAQIIMMGQNARVESGTVRDETWYRVMVGPYGDRAKASAAQKQLAGNGFSNLLLQQRQTR</sequence>
<dbReference type="eggNOG" id="COG3087">
    <property type="taxonomic scope" value="Bacteria"/>
</dbReference>
<dbReference type="SUPFAM" id="SSF110997">
    <property type="entry name" value="Sporulation related repeat"/>
    <property type="match status" value="1"/>
</dbReference>
<dbReference type="RefSeq" id="WP_088415986.1">
    <property type="nucleotide sequence ID" value="NZ_NJBA01000001.1"/>
</dbReference>
<evidence type="ECO:0000256" key="2">
    <source>
        <dbReference type="SAM" id="Phobius"/>
    </source>
</evidence>
<feature type="transmembrane region" description="Helical" evidence="2">
    <location>
        <begin position="27"/>
        <end position="46"/>
    </location>
</feature>
<evidence type="ECO:0000256" key="1">
    <source>
        <dbReference type="SAM" id="MobiDB-lite"/>
    </source>
</evidence>
<proteinExistence type="predicted"/>
<dbReference type="GO" id="GO:0009279">
    <property type="term" value="C:cell outer membrane"/>
    <property type="evidence" value="ECO:0007669"/>
    <property type="project" value="TreeGrafter"/>
</dbReference>
<feature type="domain" description="SPOR" evidence="3">
    <location>
        <begin position="188"/>
        <end position="267"/>
    </location>
</feature>
<dbReference type="PROSITE" id="PS51724">
    <property type="entry name" value="SPOR"/>
    <property type="match status" value="1"/>
</dbReference>
<evidence type="ECO:0000259" key="3">
    <source>
        <dbReference type="PROSITE" id="PS51724"/>
    </source>
</evidence>
<keyword evidence="2" id="KW-1133">Transmembrane helix</keyword>
<dbReference type="GO" id="GO:0042834">
    <property type="term" value="F:peptidoglycan binding"/>
    <property type="evidence" value="ECO:0007669"/>
    <property type="project" value="InterPro"/>
</dbReference>
<feature type="compositionally biased region" description="Polar residues" evidence="1">
    <location>
        <begin position="65"/>
        <end position="80"/>
    </location>
</feature>
<organism evidence="4 5">
    <name type="scientific">Pseudomonas nitroreducens</name>
    <dbReference type="NCBI Taxonomy" id="46680"/>
    <lineage>
        <taxon>Bacteria</taxon>
        <taxon>Pseudomonadati</taxon>
        <taxon>Pseudomonadota</taxon>
        <taxon>Gammaproteobacteria</taxon>
        <taxon>Pseudomonadales</taxon>
        <taxon>Pseudomonadaceae</taxon>
        <taxon>Pseudomonas</taxon>
    </lineage>
</organism>
<dbReference type="PANTHER" id="PTHR34183:SF1">
    <property type="entry name" value="ENDOLYTIC PEPTIDOGLYCAN TRANSGLYCOSYLASE RLPA"/>
    <property type="match status" value="1"/>
</dbReference>
<name>A0A246FE01_PSENT</name>
<dbReference type="STRING" id="46680.GCA_000807755_06289"/>
<evidence type="ECO:0000313" key="4">
    <source>
        <dbReference type="EMBL" id="OWP52543.1"/>
    </source>
</evidence>
<dbReference type="Pfam" id="PF05036">
    <property type="entry name" value="SPOR"/>
    <property type="match status" value="1"/>
</dbReference>
<gene>
    <name evidence="4" type="ORF">CEG18_01525</name>
</gene>
<dbReference type="PANTHER" id="PTHR34183">
    <property type="entry name" value="ENDOLYTIC PEPTIDOGLYCAN TRANSGLYCOSYLASE RLPA"/>
    <property type="match status" value="1"/>
</dbReference>
<keyword evidence="2" id="KW-0812">Transmembrane</keyword>
<accession>A0A246FE01</accession>
<feature type="compositionally biased region" description="Basic residues" evidence="1">
    <location>
        <begin position="1"/>
        <end position="12"/>
    </location>
</feature>
<dbReference type="Gene3D" id="3.30.70.1070">
    <property type="entry name" value="Sporulation related repeat"/>
    <property type="match status" value="1"/>
</dbReference>
<dbReference type="InterPro" id="IPR036680">
    <property type="entry name" value="SPOR-like_sf"/>
</dbReference>
<comment type="caution">
    <text evidence="4">The sequence shown here is derived from an EMBL/GenBank/DDBJ whole genome shotgun (WGS) entry which is preliminary data.</text>
</comment>
<dbReference type="GO" id="GO:0051301">
    <property type="term" value="P:cell division"/>
    <property type="evidence" value="ECO:0007669"/>
    <property type="project" value="UniProtKB-KW"/>
</dbReference>
<feature type="region of interest" description="Disordered" evidence="1">
    <location>
        <begin position="1"/>
        <end position="22"/>
    </location>
</feature>
<reference evidence="4 5" key="1">
    <citation type="submission" date="2017-06" db="EMBL/GenBank/DDBJ databases">
        <title>Draft genome of Pseudomonas nitroreducens DF05.</title>
        <authorList>
            <person name="Iyer R."/>
        </authorList>
    </citation>
    <scope>NUCLEOTIDE SEQUENCE [LARGE SCALE GENOMIC DNA]</scope>
    <source>
        <strain evidence="4 5">DF05</strain>
    </source>
</reference>
<dbReference type="AlphaFoldDB" id="A0A246FE01"/>
<feature type="region of interest" description="Disordered" evidence="1">
    <location>
        <begin position="53"/>
        <end position="88"/>
    </location>
</feature>
<dbReference type="Proteomes" id="UP000198145">
    <property type="component" value="Unassembled WGS sequence"/>
</dbReference>
<keyword evidence="4" id="KW-0131">Cell cycle</keyword>
<keyword evidence="4" id="KW-0132">Cell division</keyword>
<evidence type="ECO:0000313" key="5">
    <source>
        <dbReference type="Proteomes" id="UP000198145"/>
    </source>
</evidence>
<keyword evidence="2" id="KW-0472">Membrane</keyword>